<reference evidence="1" key="1">
    <citation type="journal article" date="2020" name="mSystems">
        <title>Genome- and Community-Level Interaction Insights into Carbon Utilization and Element Cycling Functions of Hydrothermarchaeota in Hydrothermal Sediment.</title>
        <authorList>
            <person name="Zhou Z."/>
            <person name="Liu Y."/>
            <person name="Xu W."/>
            <person name="Pan J."/>
            <person name="Luo Z.H."/>
            <person name="Li M."/>
        </authorList>
    </citation>
    <scope>NUCLEOTIDE SEQUENCE [LARGE SCALE GENOMIC DNA]</scope>
    <source>
        <strain evidence="1">SpSt-123</strain>
    </source>
</reference>
<comment type="caution">
    <text evidence="1">The sequence shown here is derived from an EMBL/GenBank/DDBJ whole genome shotgun (WGS) entry which is preliminary data.</text>
</comment>
<dbReference type="AlphaFoldDB" id="A0A7C1E8B7"/>
<sequence>MLVVTVGIDPGTRSFDVVVLSDGEVIEARSYSSATIAKEGYESILELIKKHKPDIVVGPSGYGTPIVCNDDIVKPRLFVEKILLLSGYAGESLHGDVHGGEVYVGMVKLVDALWKSEINTCYMPGVIHLTTVPYYRKINKIDMGTVDKLAAAFYVLYRLGEDTNYNEINTVLAELGYGYNAVLLIEKGRITDGHGGTVVSNSLLSIGGLDAEIPAILGWWSRELNFSGGVLSACEATEPEEVLSRREEKCRNAFQAMIYTLAKNIYALKRESVKQVYLTGRLSRIREVREFLEAEGVKVQTLPLGLGVKEAAVGYSLLGDGLVGGKSKLLFNHMKIREACGGTLDWVIHPAFDGPKRKFHEAVRESLTREAWERFSCGDA</sequence>
<dbReference type="EMBL" id="DSDY01000100">
    <property type="protein sequence ID" value="HDS10596.1"/>
    <property type="molecule type" value="Genomic_DNA"/>
</dbReference>
<gene>
    <name evidence="1" type="ORF">ENO04_03110</name>
</gene>
<organism evidence="1">
    <name type="scientific">Fervidicoccus fontis</name>
    <dbReference type="NCBI Taxonomy" id="683846"/>
    <lineage>
        <taxon>Archaea</taxon>
        <taxon>Thermoproteota</taxon>
        <taxon>Thermoprotei</taxon>
        <taxon>Fervidicoccales</taxon>
        <taxon>Fervidicoccaceae</taxon>
        <taxon>Fervidicoccus</taxon>
    </lineage>
</organism>
<protein>
    <submittedName>
        <fullName evidence="1">DUF1464 domain-containing protein</fullName>
    </submittedName>
</protein>
<dbReference type="InterPro" id="IPR043129">
    <property type="entry name" value="ATPase_NBD"/>
</dbReference>
<accession>A0A7C1E8B7</accession>
<name>A0A7C1E8B7_9CREN</name>
<evidence type="ECO:0000313" key="1">
    <source>
        <dbReference type="EMBL" id="HDS10596.1"/>
    </source>
</evidence>
<proteinExistence type="predicted"/>
<dbReference type="SUPFAM" id="SSF53067">
    <property type="entry name" value="Actin-like ATPase domain"/>
    <property type="match status" value="1"/>
</dbReference>
<dbReference type="Pfam" id="PF07318">
    <property type="entry name" value="DUF1464"/>
    <property type="match status" value="1"/>
</dbReference>
<dbReference type="InterPro" id="IPR009927">
    <property type="entry name" value="DUF1464"/>
</dbReference>